<dbReference type="GeneID" id="68841966"/>
<dbReference type="PANTHER" id="PTHR11228:SF34">
    <property type="entry name" value="TUNGSTEN-CONTAINING ALDEHYDE FERREDOXIN OXIDOREDUCTASE COFACTOR MODIFYING PROTEIN"/>
    <property type="match status" value="1"/>
</dbReference>
<evidence type="ECO:0000313" key="6">
    <source>
        <dbReference type="EMBL" id="AOZ50670.1"/>
    </source>
</evidence>
<evidence type="ECO:0000313" key="7">
    <source>
        <dbReference type="Proteomes" id="UP000178776"/>
    </source>
</evidence>
<keyword evidence="5" id="KW-0411">Iron-sulfur</keyword>
<dbReference type="Pfam" id="PF04055">
    <property type="entry name" value="Radical_SAM"/>
    <property type="match status" value="1"/>
</dbReference>
<dbReference type="InterPro" id="IPR013785">
    <property type="entry name" value="Aldolase_TIM"/>
</dbReference>
<dbReference type="SFLD" id="SFLDG01067">
    <property type="entry name" value="SPASM/twitch_domain_containing"/>
    <property type="match status" value="1"/>
</dbReference>
<reference evidence="6 7" key="1">
    <citation type="submission" date="2016-10" db="EMBL/GenBank/DDBJ databases">
        <title>Chromobacterium muskegensis sp. nov., an insecticidal bacterium isolated from Sphagnum bogs.</title>
        <authorList>
            <person name="Sparks M.E."/>
            <person name="Blackburn M.B."/>
            <person name="Gundersen-Rindal D.E."/>
            <person name="Mitchell A."/>
            <person name="Farrar R."/>
            <person name="Kuhar D."/>
        </authorList>
    </citation>
    <scope>NUCLEOTIDE SEQUENCE [LARGE SCALE GENOMIC DNA]</scope>
    <source>
        <strain evidence="6 7">21-1</strain>
    </source>
</reference>
<dbReference type="InterPro" id="IPR050377">
    <property type="entry name" value="Radical_SAM_PqqE_MftC-like"/>
</dbReference>
<dbReference type="GO" id="GO:0003824">
    <property type="term" value="F:catalytic activity"/>
    <property type="evidence" value="ECO:0007669"/>
    <property type="project" value="InterPro"/>
</dbReference>
<dbReference type="Gene3D" id="3.20.20.70">
    <property type="entry name" value="Aldolase class I"/>
    <property type="match status" value="1"/>
</dbReference>
<keyword evidence="4" id="KW-0408">Iron</keyword>
<comment type="cofactor">
    <cofactor evidence="1">
        <name>[4Fe-4S] cluster</name>
        <dbReference type="ChEBI" id="CHEBI:49883"/>
    </cofactor>
</comment>
<evidence type="ECO:0000256" key="4">
    <source>
        <dbReference type="ARBA" id="ARBA00023004"/>
    </source>
</evidence>
<evidence type="ECO:0000256" key="1">
    <source>
        <dbReference type="ARBA" id="ARBA00001966"/>
    </source>
</evidence>
<accession>A0A1D9LHE2</accession>
<dbReference type="GO" id="GO:0051536">
    <property type="term" value="F:iron-sulfur cluster binding"/>
    <property type="evidence" value="ECO:0007669"/>
    <property type="project" value="UniProtKB-KW"/>
</dbReference>
<keyword evidence="2" id="KW-0949">S-adenosyl-L-methionine</keyword>
<dbReference type="KEGG" id="cvc:BKX93_12175"/>
<dbReference type="Proteomes" id="UP000178776">
    <property type="component" value="Chromosome"/>
</dbReference>
<dbReference type="AlphaFoldDB" id="A0A1D9LHE2"/>
<dbReference type="SFLD" id="SFLDS00029">
    <property type="entry name" value="Radical_SAM"/>
    <property type="match status" value="1"/>
</dbReference>
<dbReference type="RefSeq" id="WP_046158547.1">
    <property type="nucleotide sequence ID" value="NZ_CP017707.1"/>
</dbReference>
<evidence type="ECO:0000256" key="3">
    <source>
        <dbReference type="ARBA" id="ARBA00022723"/>
    </source>
</evidence>
<dbReference type="STRING" id="1108595.BKX93_12175"/>
<dbReference type="SUPFAM" id="SSF102114">
    <property type="entry name" value="Radical SAM enzymes"/>
    <property type="match status" value="1"/>
</dbReference>
<sequence length="360" mass="39747">MNLPVPGLFRGPKTLSIMPTYACPAACEHCASMSHPKARENLTLQAMLSAIDQARALGFYNVVFTGGEATLRWRDLLTAIRHASGLGFPVRLVSNAHWAVSANSADRRLDALLEAGLTEINYSTGDEHARFVPLERVVEGCLAAVRRRLKAWVMVELRAARAVTAASVTGHPRIAALGPEDRALIEIVESPWMPLDPGLVEDYPPGVAADNHNLKSFRVCSNVLQTYTIQADGRVGACCGIGMRQIPELSVATVDQPDFLSRAVEAAEGDFLKLWLHYLGPERVLAWAAARDPSIRWEGMYAHHCQACARIYRDEAVRRLVREHYEEMIAEVLQAAWLDEHHVPGESRGMAERRRACAQA</sequence>
<dbReference type="GO" id="GO:0046872">
    <property type="term" value="F:metal ion binding"/>
    <property type="evidence" value="ECO:0007669"/>
    <property type="project" value="UniProtKB-KW"/>
</dbReference>
<dbReference type="CDD" id="cd01335">
    <property type="entry name" value="Radical_SAM"/>
    <property type="match status" value="1"/>
</dbReference>
<name>A0A1D9LHE2_9NEIS</name>
<dbReference type="PROSITE" id="PS51918">
    <property type="entry name" value="RADICAL_SAM"/>
    <property type="match status" value="1"/>
</dbReference>
<gene>
    <name evidence="6" type="ORF">BKX93_12175</name>
</gene>
<dbReference type="EMBL" id="CP017707">
    <property type="protein sequence ID" value="AOZ50670.1"/>
    <property type="molecule type" value="Genomic_DNA"/>
</dbReference>
<dbReference type="PANTHER" id="PTHR11228">
    <property type="entry name" value="RADICAL SAM DOMAIN PROTEIN"/>
    <property type="match status" value="1"/>
</dbReference>
<dbReference type="InterPro" id="IPR007197">
    <property type="entry name" value="rSAM"/>
</dbReference>
<proteinExistence type="predicted"/>
<keyword evidence="3" id="KW-0479">Metal-binding</keyword>
<evidence type="ECO:0000256" key="5">
    <source>
        <dbReference type="ARBA" id="ARBA00023014"/>
    </source>
</evidence>
<organism evidence="6 7">
    <name type="scientific">Chromobacterium vaccinii</name>
    <dbReference type="NCBI Taxonomy" id="1108595"/>
    <lineage>
        <taxon>Bacteria</taxon>
        <taxon>Pseudomonadati</taxon>
        <taxon>Pseudomonadota</taxon>
        <taxon>Betaproteobacteria</taxon>
        <taxon>Neisseriales</taxon>
        <taxon>Chromobacteriaceae</taxon>
        <taxon>Chromobacterium</taxon>
    </lineage>
</organism>
<protein>
    <submittedName>
        <fullName evidence="6">Radical SAM protein</fullName>
    </submittedName>
</protein>
<evidence type="ECO:0000256" key="2">
    <source>
        <dbReference type="ARBA" id="ARBA00022691"/>
    </source>
</evidence>
<dbReference type="InterPro" id="IPR058240">
    <property type="entry name" value="rSAM_sf"/>
</dbReference>